<dbReference type="GO" id="GO:0005634">
    <property type="term" value="C:nucleus"/>
    <property type="evidence" value="ECO:0007669"/>
    <property type="project" value="UniProtKB-UniRule"/>
</dbReference>
<evidence type="ECO:0000256" key="3">
    <source>
        <dbReference type="SAM" id="MobiDB-lite"/>
    </source>
</evidence>
<dbReference type="PANTHER" id="PTHR48112">
    <property type="entry name" value="HIGH MOBILITY GROUP PROTEIN DSP1"/>
    <property type="match status" value="1"/>
</dbReference>
<evidence type="ECO:0000256" key="2">
    <source>
        <dbReference type="PROSITE-ProRule" id="PRU00267"/>
    </source>
</evidence>
<feature type="DNA-binding region" description="HMG box" evidence="2">
    <location>
        <begin position="129"/>
        <end position="198"/>
    </location>
</feature>
<evidence type="ECO:0000313" key="5">
    <source>
        <dbReference type="EMBL" id="KAG7362872.1"/>
    </source>
</evidence>
<reference evidence="5" key="2">
    <citation type="submission" date="2021-04" db="EMBL/GenBank/DDBJ databases">
        <authorList>
            <person name="Podell S."/>
        </authorList>
    </citation>
    <scope>NUCLEOTIDE SEQUENCE</scope>
    <source>
        <strain evidence="5">Hildebrandi</strain>
    </source>
</reference>
<dbReference type="Proteomes" id="UP000693970">
    <property type="component" value="Unassembled WGS sequence"/>
</dbReference>
<feature type="DNA-binding region" description="HMG box" evidence="2">
    <location>
        <begin position="215"/>
        <end position="283"/>
    </location>
</feature>
<dbReference type="PROSITE" id="PS50118">
    <property type="entry name" value="HMG_BOX_2"/>
    <property type="match status" value="2"/>
</dbReference>
<feature type="compositionally biased region" description="Acidic residues" evidence="3">
    <location>
        <begin position="62"/>
        <end position="75"/>
    </location>
</feature>
<evidence type="ECO:0000259" key="4">
    <source>
        <dbReference type="PROSITE" id="PS50118"/>
    </source>
</evidence>
<dbReference type="OrthoDB" id="46818at2759"/>
<feature type="compositionally biased region" description="Polar residues" evidence="3">
    <location>
        <begin position="32"/>
        <end position="46"/>
    </location>
</feature>
<feature type="domain" description="HMG box" evidence="4">
    <location>
        <begin position="129"/>
        <end position="198"/>
    </location>
</feature>
<keyword evidence="2" id="KW-0539">Nucleus</keyword>
<evidence type="ECO:0000256" key="1">
    <source>
        <dbReference type="ARBA" id="ARBA00023125"/>
    </source>
</evidence>
<protein>
    <submittedName>
        <fullName evidence="5">High mobility group box domain containing protein</fullName>
    </submittedName>
</protein>
<feature type="domain" description="HMG box" evidence="4">
    <location>
        <begin position="215"/>
        <end position="283"/>
    </location>
</feature>
<dbReference type="InterPro" id="IPR050342">
    <property type="entry name" value="HMGB"/>
</dbReference>
<feature type="compositionally biased region" description="Polar residues" evidence="3">
    <location>
        <begin position="94"/>
        <end position="107"/>
    </location>
</feature>
<dbReference type="GO" id="GO:0003677">
    <property type="term" value="F:DNA binding"/>
    <property type="evidence" value="ECO:0007669"/>
    <property type="project" value="UniProtKB-UniRule"/>
</dbReference>
<reference evidence="5" key="1">
    <citation type="journal article" date="2021" name="Sci. Rep.">
        <title>Diploid genomic architecture of Nitzschia inconspicua, an elite biomass production diatom.</title>
        <authorList>
            <person name="Oliver A."/>
            <person name="Podell S."/>
            <person name="Pinowska A."/>
            <person name="Traller J.C."/>
            <person name="Smith S.R."/>
            <person name="McClure R."/>
            <person name="Beliaev A."/>
            <person name="Bohutskyi P."/>
            <person name="Hill E.A."/>
            <person name="Rabines A."/>
            <person name="Zheng H."/>
            <person name="Allen L.Z."/>
            <person name="Kuo A."/>
            <person name="Grigoriev I.V."/>
            <person name="Allen A.E."/>
            <person name="Hazlebeck D."/>
            <person name="Allen E.E."/>
        </authorList>
    </citation>
    <scope>NUCLEOTIDE SEQUENCE</scope>
    <source>
        <strain evidence="5">Hildebrandi</strain>
    </source>
</reference>
<feature type="region of interest" description="Disordered" evidence="3">
    <location>
        <begin position="28"/>
        <end position="127"/>
    </location>
</feature>
<gene>
    <name evidence="5" type="ORF">IV203_026232</name>
</gene>
<name>A0A9K3LIY8_9STRA</name>
<dbReference type="SMART" id="SM00398">
    <property type="entry name" value="HMG"/>
    <property type="match status" value="2"/>
</dbReference>
<dbReference type="EMBL" id="JAGRRH010000010">
    <property type="protein sequence ID" value="KAG7362872.1"/>
    <property type="molecule type" value="Genomic_DNA"/>
</dbReference>
<dbReference type="PANTHER" id="PTHR48112:SF22">
    <property type="entry name" value="MITOCHONDRIAL TRANSCRIPTION FACTOR A, ISOFORM B"/>
    <property type="match status" value="1"/>
</dbReference>
<dbReference type="Pfam" id="PF00505">
    <property type="entry name" value="HMG_box"/>
    <property type="match status" value="2"/>
</dbReference>
<dbReference type="InterPro" id="IPR009071">
    <property type="entry name" value="HMG_box_dom"/>
</dbReference>
<sequence length="463" mass="53006">MSSNNEGPGLLDDPLEVLSNDEDAIDPIQETMGVSLSNINSDTPLSVNDVDEDNIKPHYPEDAVEDEGQLVDEHDDGGHDALDFATPDERAMINATSQKQVTNSKAPPSSPKNRRKRDVTTMRKAPQAPKRFKSSYICFFTSKQTEIKNILGDKATVMDISKRSAQMWKELGPEERSLWEDVAAKDKERYMLEKSTYNGPWQVPYKRAKKDPSAPKRPMSAFLLFSQGRRGKIKEIYPGIQNTEVSRLLGEQWRNSTEKERLPFIEEEKALRENYKKALSRWKDKEGERKEEEMRLHNEQLEWQKRQHQIAIQKTEQYPRHGTIPPSMDSYSHPMYMIQPSPQTQGYSMYHHPQGYPHAPHYAPYPHQGYQYGAVGKQHPAILSPNGLPLYPPQVPPQHFQQQSQLLPSPTPPPHIYYQQAAPAPTQTSAFDLQLEHEPSLLPDSEYPDLVHLDRESHTAELT</sequence>
<proteinExistence type="predicted"/>
<evidence type="ECO:0000313" key="6">
    <source>
        <dbReference type="Proteomes" id="UP000693970"/>
    </source>
</evidence>
<accession>A0A9K3LIY8</accession>
<dbReference type="AlphaFoldDB" id="A0A9K3LIY8"/>
<keyword evidence="1 2" id="KW-0238">DNA-binding</keyword>
<comment type="caution">
    <text evidence="5">The sequence shown here is derived from an EMBL/GenBank/DDBJ whole genome shotgun (WGS) entry which is preliminary data.</text>
</comment>
<feature type="compositionally biased region" description="Basic and acidic residues" evidence="3">
    <location>
        <begin position="76"/>
        <end position="91"/>
    </location>
</feature>
<keyword evidence="6" id="KW-1185">Reference proteome</keyword>
<organism evidence="5 6">
    <name type="scientific">Nitzschia inconspicua</name>
    <dbReference type="NCBI Taxonomy" id="303405"/>
    <lineage>
        <taxon>Eukaryota</taxon>
        <taxon>Sar</taxon>
        <taxon>Stramenopiles</taxon>
        <taxon>Ochrophyta</taxon>
        <taxon>Bacillariophyta</taxon>
        <taxon>Bacillariophyceae</taxon>
        <taxon>Bacillariophycidae</taxon>
        <taxon>Bacillariales</taxon>
        <taxon>Bacillariaceae</taxon>
        <taxon>Nitzschia</taxon>
    </lineage>
</organism>